<feature type="region of interest" description="Disordered" evidence="10">
    <location>
        <begin position="376"/>
        <end position="419"/>
    </location>
</feature>
<feature type="chain" id="PRO_5022005178" evidence="12">
    <location>
        <begin position="30"/>
        <end position="456"/>
    </location>
</feature>
<dbReference type="GO" id="GO:0008360">
    <property type="term" value="P:regulation of cell shape"/>
    <property type="evidence" value="ECO:0007669"/>
    <property type="project" value="UniProtKB-KW"/>
</dbReference>
<dbReference type="GO" id="GO:0006508">
    <property type="term" value="P:proteolysis"/>
    <property type="evidence" value="ECO:0007669"/>
    <property type="project" value="InterPro"/>
</dbReference>
<evidence type="ECO:0000256" key="4">
    <source>
        <dbReference type="ARBA" id="ARBA00022960"/>
    </source>
</evidence>
<reference evidence="14 15" key="1">
    <citation type="submission" date="2019-06" db="EMBL/GenBank/DDBJ databases">
        <title>Sequencing the genomes of 1000 actinobacteria strains.</title>
        <authorList>
            <person name="Klenk H.-P."/>
        </authorList>
    </citation>
    <scope>NUCLEOTIDE SEQUENCE [LARGE SCALE GENOMIC DNA]</scope>
    <source>
        <strain evidence="14 15">DSM 18607</strain>
    </source>
</reference>
<feature type="signal peptide" evidence="12">
    <location>
        <begin position="1"/>
        <end position="29"/>
    </location>
</feature>
<dbReference type="GO" id="GO:0009002">
    <property type="term" value="F:serine-type D-Ala-D-Ala carboxypeptidase activity"/>
    <property type="evidence" value="ECO:0007669"/>
    <property type="project" value="InterPro"/>
</dbReference>
<sequence length="456" mass="45421">MSPRSTRAAVGALVAALLVVAASALPSVAAGPTCGPGATPTVVTAAPSGGRPQPSVTTLADGRTLTPTCQLVPPTPQRGPRIAPADTVGGPRLAASGLVLDAPRGTPAPPAVTDVSWLVADLDTGQVLAAKSPHALLAPASTIKTLLSLVALPALPPTKVVRASAADVAAEGTRVGLVQGAPYTVDQLFLGLVMVSGNDTAYALADALGGRARTVSLMNAAAGRLGAWDTRVVDPSGLDAAGQRSSAYDLALFGRAVMRQSRFRAYAATTATTFPGGIDPTGKVFAPFAIQNHNTLLANYPGAFGVKNGYTTQARHTFIGAARRGGHTLLVTEMGGVTVPSWKPTAALLDWAFAHRAALRPVGTLVAAGTPRPAELTAATSTPTTGPSVSPGSTPTAAVDAAGAPAGPPPPGGEPNAVAALSSPVTYGALAAVLLAVGAGLAGSRRRTRRPAPTPD</sequence>
<dbReference type="PANTHER" id="PTHR21581">
    <property type="entry name" value="D-ALANYL-D-ALANINE CARBOXYPEPTIDASE"/>
    <property type="match status" value="1"/>
</dbReference>
<evidence type="ECO:0000256" key="6">
    <source>
        <dbReference type="ARBA" id="ARBA00023316"/>
    </source>
</evidence>
<evidence type="ECO:0000256" key="10">
    <source>
        <dbReference type="SAM" id="MobiDB-lite"/>
    </source>
</evidence>
<keyword evidence="11" id="KW-1133">Transmembrane helix</keyword>
<keyword evidence="11" id="KW-0812">Transmembrane</keyword>
<organism evidence="14 15">
    <name type="scientific">Lapillicoccus jejuensis</name>
    <dbReference type="NCBI Taxonomy" id="402171"/>
    <lineage>
        <taxon>Bacteria</taxon>
        <taxon>Bacillati</taxon>
        <taxon>Actinomycetota</taxon>
        <taxon>Actinomycetes</taxon>
        <taxon>Micrococcales</taxon>
        <taxon>Intrasporangiaceae</taxon>
        <taxon>Lapillicoccus</taxon>
    </lineage>
</organism>
<protein>
    <submittedName>
        <fullName evidence="14">D-alanyl-D-alanine carboxypeptidase (Penicillin-binding protein 5/6)</fullName>
    </submittedName>
</protein>
<dbReference type="EMBL" id="VFMN01000001">
    <property type="protein sequence ID" value="TQJ09409.1"/>
    <property type="molecule type" value="Genomic_DNA"/>
</dbReference>
<evidence type="ECO:0000256" key="1">
    <source>
        <dbReference type="ARBA" id="ARBA00007164"/>
    </source>
</evidence>
<feature type="active site" evidence="7">
    <location>
        <position position="196"/>
    </location>
</feature>
<evidence type="ECO:0000256" key="11">
    <source>
        <dbReference type="SAM" id="Phobius"/>
    </source>
</evidence>
<gene>
    <name evidence="14" type="ORF">FB458_2521</name>
</gene>
<dbReference type="SUPFAM" id="SSF56601">
    <property type="entry name" value="beta-lactamase/transpeptidase-like"/>
    <property type="match status" value="1"/>
</dbReference>
<evidence type="ECO:0000256" key="5">
    <source>
        <dbReference type="ARBA" id="ARBA00022984"/>
    </source>
</evidence>
<keyword evidence="5" id="KW-0573">Peptidoglycan synthesis</keyword>
<keyword evidence="14" id="KW-0645">Protease</keyword>
<feature type="domain" description="Peptidase S11 D-alanyl-D-alanine carboxypeptidase A N-terminal" evidence="13">
    <location>
        <begin position="107"/>
        <end position="335"/>
    </location>
</feature>
<feature type="compositionally biased region" description="Low complexity" evidence="10">
    <location>
        <begin position="377"/>
        <end position="405"/>
    </location>
</feature>
<evidence type="ECO:0000313" key="14">
    <source>
        <dbReference type="EMBL" id="TQJ09409.1"/>
    </source>
</evidence>
<dbReference type="Proteomes" id="UP000317893">
    <property type="component" value="Unassembled WGS sequence"/>
</dbReference>
<keyword evidence="6" id="KW-0961">Cell wall biogenesis/degradation</keyword>
<proteinExistence type="inferred from homology"/>
<evidence type="ECO:0000256" key="8">
    <source>
        <dbReference type="PIRSR" id="PIRSR618044-2"/>
    </source>
</evidence>
<dbReference type="PANTHER" id="PTHR21581:SF33">
    <property type="entry name" value="D-ALANYL-D-ALANINE CARBOXYPEPTIDASE DACB"/>
    <property type="match status" value="1"/>
</dbReference>
<keyword evidence="14" id="KW-0121">Carboxypeptidase</keyword>
<accession>A0A542E2A6</accession>
<dbReference type="AlphaFoldDB" id="A0A542E2A6"/>
<feature type="transmembrane region" description="Helical" evidence="11">
    <location>
        <begin position="425"/>
        <end position="443"/>
    </location>
</feature>
<comment type="similarity">
    <text evidence="1 9">Belongs to the peptidase S11 family.</text>
</comment>
<evidence type="ECO:0000313" key="15">
    <source>
        <dbReference type="Proteomes" id="UP000317893"/>
    </source>
</evidence>
<keyword evidence="11" id="KW-0472">Membrane</keyword>
<dbReference type="GO" id="GO:0071555">
    <property type="term" value="P:cell wall organization"/>
    <property type="evidence" value="ECO:0007669"/>
    <property type="project" value="UniProtKB-KW"/>
</dbReference>
<dbReference type="InterPro" id="IPR001967">
    <property type="entry name" value="Peptidase_S11_N"/>
</dbReference>
<name>A0A542E2A6_9MICO</name>
<dbReference type="Pfam" id="PF00768">
    <property type="entry name" value="Peptidase_S11"/>
    <property type="match status" value="1"/>
</dbReference>
<evidence type="ECO:0000259" key="13">
    <source>
        <dbReference type="Pfam" id="PF00768"/>
    </source>
</evidence>
<dbReference type="InterPro" id="IPR012338">
    <property type="entry name" value="Beta-lactam/transpept-like"/>
</dbReference>
<dbReference type="InterPro" id="IPR018044">
    <property type="entry name" value="Peptidase_S11"/>
</dbReference>
<dbReference type="PRINTS" id="PR00725">
    <property type="entry name" value="DADACBPTASE1"/>
</dbReference>
<comment type="caution">
    <text evidence="14">The sequence shown here is derived from an EMBL/GenBank/DDBJ whole genome shotgun (WGS) entry which is preliminary data.</text>
</comment>
<dbReference type="OrthoDB" id="3663940at2"/>
<dbReference type="GO" id="GO:0009252">
    <property type="term" value="P:peptidoglycan biosynthetic process"/>
    <property type="evidence" value="ECO:0007669"/>
    <property type="project" value="UniProtKB-KW"/>
</dbReference>
<keyword evidence="3" id="KW-0378">Hydrolase</keyword>
<feature type="active site" description="Proton acceptor" evidence="7">
    <location>
        <position position="144"/>
    </location>
</feature>
<feature type="binding site" evidence="8">
    <location>
        <position position="307"/>
    </location>
    <ligand>
        <name>substrate</name>
    </ligand>
</feature>
<dbReference type="RefSeq" id="WP_141848786.1">
    <property type="nucleotide sequence ID" value="NZ_BAAAPR010000014.1"/>
</dbReference>
<evidence type="ECO:0000256" key="3">
    <source>
        <dbReference type="ARBA" id="ARBA00022801"/>
    </source>
</evidence>
<feature type="active site" description="Acyl-ester intermediate" evidence="7">
    <location>
        <position position="141"/>
    </location>
</feature>
<keyword evidence="4" id="KW-0133">Cell shape</keyword>
<evidence type="ECO:0000256" key="12">
    <source>
        <dbReference type="SAM" id="SignalP"/>
    </source>
</evidence>
<keyword evidence="2 12" id="KW-0732">Signal</keyword>
<dbReference type="Gene3D" id="3.40.710.10">
    <property type="entry name" value="DD-peptidase/beta-lactamase superfamily"/>
    <property type="match status" value="1"/>
</dbReference>
<evidence type="ECO:0000256" key="2">
    <source>
        <dbReference type="ARBA" id="ARBA00022729"/>
    </source>
</evidence>
<evidence type="ECO:0000256" key="7">
    <source>
        <dbReference type="PIRSR" id="PIRSR618044-1"/>
    </source>
</evidence>
<keyword evidence="15" id="KW-1185">Reference proteome</keyword>
<evidence type="ECO:0000256" key="9">
    <source>
        <dbReference type="RuleBase" id="RU004016"/>
    </source>
</evidence>